<evidence type="ECO:0000313" key="4">
    <source>
        <dbReference type="EMBL" id="KAE9256467.1"/>
    </source>
</evidence>
<accession>A0A6A3HY97</accession>
<dbReference type="EMBL" id="QXFW01003118">
    <property type="protein sequence ID" value="KAE8972893.1"/>
    <property type="molecule type" value="Genomic_DNA"/>
</dbReference>
<gene>
    <name evidence="5" type="ORF">PF001_g23188</name>
    <name evidence="4" type="ORF">PF002_g1844</name>
    <name evidence="3" type="ORF">PF006_g23253</name>
    <name evidence="2" type="ORF">PF007_g19538</name>
    <name evidence="1" type="ORF">PF011_g25474</name>
</gene>
<evidence type="ECO:0000313" key="7">
    <source>
        <dbReference type="Proteomes" id="UP000440367"/>
    </source>
</evidence>
<evidence type="ECO:0000313" key="2">
    <source>
        <dbReference type="EMBL" id="KAE9089606.1"/>
    </source>
</evidence>
<sequence length="37" mass="4011">MPVLAGMGAHGIATSLKSPASGDTTTEFECWFMRDFF</sequence>
<dbReference type="Proteomes" id="UP000440732">
    <property type="component" value="Unassembled WGS sequence"/>
</dbReference>
<evidence type="ECO:0000313" key="3">
    <source>
        <dbReference type="EMBL" id="KAE9098912.1"/>
    </source>
</evidence>
<evidence type="ECO:0000313" key="1">
    <source>
        <dbReference type="EMBL" id="KAE8972893.1"/>
    </source>
</evidence>
<dbReference type="Proteomes" id="UP000440367">
    <property type="component" value="Unassembled WGS sequence"/>
</dbReference>
<dbReference type="EMBL" id="QXFZ01001489">
    <property type="protein sequence ID" value="KAE9089606.1"/>
    <property type="molecule type" value="Genomic_DNA"/>
</dbReference>
<dbReference type="Proteomes" id="UP000460718">
    <property type="component" value="Unassembled WGS sequence"/>
</dbReference>
<evidence type="ECO:0000313" key="10">
    <source>
        <dbReference type="Proteomes" id="UP000460718"/>
    </source>
</evidence>
<evidence type="ECO:0000313" key="8">
    <source>
        <dbReference type="Proteomes" id="UP000440732"/>
    </source>
</evidence>
<reference evidence="1 10" key="1">
    <citation type="submission" date="2018-09" db="EMBL/GenBank/DDBJ databases">
        <title>Genomic investigation of the strawberry pathogen Phytophthora fragariae indicates pathogenicity is determined by transcriptional variation in three key races.</title>
        <authorList>
            <person name="Adams T.M."/>
            <person name="Armitage A.D."/>
            <person name="Sobczyk M.K."/>
            <person name="Bates H.J."/>
            <person name="Dunwell J.M."/>
            <person name="Nellist C.F."/>
            <person name="Harrison R.J."/>
        </authorList>
    </citation>
    <scope>NUCLEOTIDE SEQUENCE [LARGE SCALE GENOMIC DNA]</scope>
    <source>
        <strain evidence="5 6">A4</strain>
        <strain evidence="4 7">BC-1</strain>
        <strain evidence="3 8">NOV-5</strain>
        <strain evidence="2 9">NOV-71</strain>
        <strain evidence="1 10">SCRP245</strain>
    </source>
</reference>
<evidence type="ECO:0000313" key="6">
    <source>
        <dbReference type="Proteomes" id="UP000437068"/>
    </source>
</evidence>
<organism evidence="1 10">
    <name type="scientific">Phytophthora fragariae</name>
    <dbReference type="NCBI Taxonomy" id="53985"/>
    <lineage>
        <taxon>Eukaryota</taxon>
        <taxon>Sar</taxon>
        <taxon>Stramenopiles</taxon>
        <taxon>Oomycota</taxon>
        <taxon>Peronosporomycetes</taxon>
        <taxon>Peronosporales</taxon>
        <taxon>Peronosporaceae</taxon>
        <taxon>Phytophthora</taxon>
    </lineage>
</organism>
<dbReference type="Proteomes" id="UP000441208">
    <property type="component" value="Unassembled WGS sequence"/>
</dbReference>
<dbReference type="EMBL" id="QXGA01002374">
    <property type="protein sequence ID" value="KAE9098912.1"/>
    <property type="molecule type" value="Genomic_DNA"/>
</dbReference>
<evidence type="ECO:0000313" key="5">
    <source>
        <dbReference type="EMBL" id="KAE9282679.1"/>
    </source>
</evidence>
<protein>
    <submittedName>
        <fullName evidence="1">Uncharacterized protein</fullName>
    </submittedName>
</protein>
<evidence type="ECO:0000313" key="9">
    <source>
        <dbReference type="Proteomes" id="UP000441208"/>
    </source>
</evidence>
<name>A0A6A3HY97_9STRA</name>
<dbReference type="AlphaFoldDB" id="A0A6A3HY97"/>
<dbReference type="EMBL" id="QXGE01002346">
    <property type="protein sequence ID" value="KAE9282679.1"/>
    <property type="molecule type" value="Genomic_DNA"/>
</dbReference>
<comment type="caution">
    <text evidence="1">The sequence shown here is derived from an EMBL/GenBank/DDBJ whole genome shotgun (WGS) entry which is preliminary data.</text>
</comment>
<dbReference type="Proteomes" id="UP000437068">
    <property type="component" value="Unassembled WGS sequence"/>
</dbReference>
<proteinExistence type="predicted"/>
<dbReference type="EMBL" id="QXGD01000046">
    <property type="protein sequence ID" value="KAE9256467.1"/>
    <property type="molecule type" value="Genomic_DNA"/>
</dbReference>